<dbReference type="Proteomes" id="UP001597111">
    <property type="component" value="Unassembled WGS sequence"/>
</dbReference>
<dbReference type="InterPro" id="IPR026841">
    <property type="entry name" value="Aur1/Ipt1"/>
</dbReference>
<dbReference type="PANTHER" id="PTHR31310:SF7">
    <property type="entry name" value="PA-PHOSPHATASE RELATED-FAMILY PROTEIN DDB_G0268928"/>
    <property type="match status" value="1"/>
</dbReference>
<keyword evidence="2 6" id="KW-0812">Transmembrane</keyword>
<protein>
    <submittedName>
        <fullName evidence="8">Phosphatase PAP2 family protein</fullName>
    </submittedName>
</protein>
<keyword evidence="9" id="KW-1185">Reference proteome</keyword>
<evidence type="ECO:0000256" key="6">
    <source>
        <dbReference type="SAM" id="Phobius"/>
    </source>
</evidence>
<keyword evidence="4 6" id="KW-0472">Membrane</keyword>
<feature type="transmembrane region" description="Helical" evidence="6">
    <location>
        <begin position="102"/>
        <end position="124"/>
    </location>
</feature>
<dbReference type="SMART" id="SM00014">
    <property type="entry name" value="acidPPc"/>
    <property type="match status" value="1"/>
</dbReference>
<dbReference type="Pfam" id="PF14378">
    <property type="entry name" value="PAP2_3"/>
    <property type="match status" value="1"/>
</dbReference>
<dbReference type="InterPro" id="IPR052185">
    <property type="entry name" value="IPC_Synthase-Related"/>
</dbReference>
<evidence type="ECO:0000256" key="2">
    <source>
        <dbReference type="ARBA" id="ARBA00022692"/>
    </source>
</evidence>
<feature type="region of interest" description="Disordered" evidence="5">
    <location>
        <begin position="263"/>
        <end position="288"/>
    </location>
</feature>
<dbReference type="InterPro" id="IPR000326">
    <property type="entry name" value="PAP2/HPO"/>
</dbReference>
<dbReference type="SUPFAM" id="SSF48317">
    <property type="entry name" value="Acid phosphatase/Vanadium-dependent haloperoxidase"/>
    <property type="match status" value="1"/>
</dbReference>
<evidence type="ECO:0000256" key="5">
    <source>
        <dbReference type="SAM" id="MobiDB-lite"/>
    </source>
</evidence>
<comment type="caution">
    <text evidence="8">The sequence shown here is derived from an EMBL/GenBank/DDBJ whole genome shotgun (WGS) entry which is preliminary data.</text>
</comment>
<evidence type="ECO:0000256" key="3">
    <source>
        <dbReference type="ARBA" id="ARBA00022989"/>
    </source>
</evidence>
<feature type="transmembrane region" description="Helical" evidence="6">
    <location>
        <begin position="45"/>
        <end position="62"/>
    </location>
</feature>
<accession>A0ABD6B399</accession>
<dbReference type="EMBL" id="JBHUDH010000010">
    <property type="protein sequence ID" value="MFD1524919.1"/>
    <property type="molecule type" value="Genomic_DNA"/>
</dbReference>
<dbReference type="Gene3D" id="1.20.144.10">
    <property type="entry name" value="Phosphatidic acid phosphatase type 2/haloperoxidase"/>
    <property type="match status" value="1"/>
</dbReference>
<organism evidence="8 9">
    <name type="scientific">Halolamina salina</name>
    <dbReference type="NCBI Taxonomy" id="1220023"/>
    <lineage>
        <taxon>Archaea</taxon>
        <taxon>Methanobacteriati</taxon>
        <taxon>Methanobacteriota</taxon>
        <taxon>Stenosarchaea group</taxon>
        <taxon>Halobacteria</taxon>
        <taxon>Halobacteriales</taxon>
        <taxon>Haloferacaceae</taxon>
    </lineage>
</organism>
<evidence type="ECO:0000256" key="1">
    <source>
        <dbReference type="ARBA" id="ARBA00004141"/>
    </source>
</evidence>
<reference evidence="8 9" key="1">
    <citation type="journal article" date="2019" name="Int. J. Syst. Evol. Microbiol.">
        <title>The Global Catalogue of Microorganisms (GCM) 10K type strain sequencing project: providing services to taxonomists for standard genome sequencing and annotation.</title>
        <authorList>
            <consortium name="The Broad Institute Genomics Platform"/>
            <consortium name="The Broad Institute Genome Sequencing Center for Infectious Disease"/>
            <person name="Wu L."/>
            <person name="Ma J."/>
        </authorList>
    </citation>
    <scope>NUCLEOTIDE SEQUENCE [LARGE SCALE GENOMIC DNA]</scope>
    <source>
        <strain evidence="8 9">CGMCC 1.12285</strain>
    </source>
</reference>
<evidence type="ECO:0000313" key="9">
    <source>
        <dbReference type="Proteomes" id="UP001597111"/>
    </source>
</evidence>
<feature type="transmembrane region" description="Helical" evidence="6">
    <location>
        <begin position="242"/>
        <end position="260"/>
    </location>
</feature>
<gene>
    <name evidence="8" type="ORF">ACFR9S_01205</name>
</gene>
<feature type="transmembrane region" description="Helical" evidence="6">
    <location>
        <begin position="216"/>
        <end position="236"/>
    </location>
</feature>
<evidence type="ECO:0000256" key="4">
    <source>
        <dbReference type="ARBA" id="ARBA00023136"/>
    </source>
</evidence>
<keyword evidence="3 6" id="KW-1133">Transmembrane helix</keyword>
<name>A0ABD6B399_9EURY</name>
<dbReference type="RefSeq" id="WP_379817816.1">
    <property type="nucleotide sequence ID" value="NZ_JBHUDH010000010.1"/>
</dbReference>
<evidence type="ECO:0000259" key="7">
    <source>
        <dbReference type="SMART" id="SM00014"/>
    </source>
</evidence>
<proteinExistence type="predicted"/>
<dbReference type="GO" id="GO:0016020">
    <property type="term" value="C:membrane"/>
    <property type="evidence" value="ECO:0007669"/>
    <property type="project" value="UniProtKB-SubCell"/>
</dbReference>
<dbReference type="InterPro" id="IPR036938">
    <property type="entry name" value="PAP2/HPO_sf"/>
</dbReference>
<comment type="subcellular location">
    <subcellularLocation>
        <location evidence="1">Membrane</location>
        <topology evidence="1">Multi-pass membrane protein</topology>
    </subcellularLocation>
</comment>
<sequence>MSLFTVLSRVGGVDLLLHLVSLGALRRLSGLGVRRGSLRENARAVGPTAAVLGALLLANGTVRDVGVHLSWLIGINVTGAIHAIEGGFVADLQSFASPPLTAYFSFVYVFGYVFLLTFPLVLYALHDDTRPLSATLVAYALNYGIGLVCYVLFVAYGPRNFMPGAVESLLFANWPEVQALTSQVNENTNVFPSLHTSLSATVALLAARYRSTAPGWLPIAAVGAASVAVATMYLGIHWLTDVLAGFLLAAVSVGVGARFAERRHGEQETESPEPLHGTAGGVVEQFRR</sequence>
<evidence type="ECO:0000313" key="8">
    <source>
        <dbReference type="EMBL" id="MFD1524919.1"/>
    </source>
</evidence>
<dbReference type="PANTHER" id="PTHR31310">
    <property type="match status" value="1"/>
</dbReference>
<dbReference type="AlphaFoldDB" id="A0ABD6B399"/>
<feature type="transmembrane region" description="Helical" evidence="6">
    <location>
        <begin position="136"/>
        <end position="156"/>
    </location>
</feature>
<feature type="domain" description="Phosphatidic acid phosphatase type 2/haloperoxidase" evidence="7">
    <location>
        <begin position="148"/>
        <end position="257"/>
    </location>
</feature>